<proteinExistence type="predicted"/>
<organism evidence="1 2">
    <name type="scientific">Portunus trituberculatus</name>
    <name type="common">Swimming crab</name>
    <name type="synonym">Neptunus trituberculatus</name>
    <dbReference type="NCBI Taxonomy" id="210409"/>
    <lineage>
        <taxon>Eukaryota</taxon>
        <taxon>Metazoa</taxon>
        <taxon>Ecdysozoa</taxon>
        <taxon>Arthropoda</taxon>
        <taxon>Crustacea</taxon>
        <taxon>Multicrustacea</taxon>
        <taxon>Malacostraca</taxon>
        <taxon>Eumalacostraca</taxon>
        <taxon>Eucarida</taxon>
        <taxon>Decapoda</taxon>
        <taxon>Pleocyemata</taxon>
        <taxon>Brachyura</taxon>
        <taxon>Eubrachyura</taxon>
        <taxon>Portunoidea</taxon>
        <taxon>Portunidae</taxon>
        <taxon>Portuninae</taxon>
        <taxon>Portunus</taxon>
    </lineage>
</organism>
<evidence type="ECO:0000313" key="2">
    <source>
        <dbReference type="Proteomes" id="UP000324222"/>
    </source>
</evidence>
<protein>
    <submittedName>
        <fullName evidence="1">Uncharacterized protein</fullName>
    </submittedName>
</protein>
<keyword evidence="2" id="KW-1185">Reference proteome</keyword>
<accession>A0A5B7GTZ5</accession>
<sequence>MRDRDIMELEGQRGRLRQGTSGLLMWTFDNLYGRDSSGGGLSTMRKGEFAAHRLGRCLAGMLCPRNSWYPQYLEPETLTAEEGVREKADIIVHQSSPPSRLPPTARRPRPRPHVLNCGLYFKVRHVQAYEMTLKFRKGAAKAARRPLQSPASPCYCRGVLHGPGRETEKEGVGPVWLTHPGASLSLQEQVTTEG</sequence>
<gene>
    <name evidence="1" type="ORF">E2C01_055129</name>
</gene>
<reference evidence="1 2" key="1">
    <citation type="submission" date="2019-05" db="EMBL/GenBank/DDBJ databases">
        <title>Another draft genome of Portunus trituberculatus and its Hox gene families provides insights of decapod evolution.</title>
        <authorList>
            <person name="Jeong J.-H."/>
            <person name="Song I."/>
            <person name="Kim S."/>
            <person name="Choi T."/>
            <person name="Kim D."/>
            <person name="Ryu S."/>
            <person name="Kim W."/>
        </authorList>
    </citation>
    <scope>NUCLEOTIDE SEQUENCE [LARGE SCALE GENOMIC DNA]</scope>
    <source>
        <tissue evidence="1">Muscle</tissue>
    </source>
</reference>
<dbReference type="AlphaFoldDB" id="A0A5B7GTZ5"/>
<name>A0A5B7GTZ5_PORTR</name>
<comment type="caution">
    <text evidence="1">The sequence shown here is derived from an EMBL/GenBank/DDBJ whole genome shotgun (WGS) entry which is preliminary data.</text>
</comment>
<dbReference type="EMBL" id="VSRR010018183">
    <property type="protein sequence ID" value="MPC61066.1"/>
    <property type="molecule type" value="Genomic_DNA"/>
</dbReference>
<evidence type="ECO:0000313" key="1">
    <source>
        <dbReference type="EMBL" id="MPC61066.1"/>
    </source>
</evidence>
<dbReference type="Proteomes" id="UP000324222">
    <property type="component" value="Unassembled WGS sequence"/>
</dbReference>